<dbReference type="AlphaFoldDB" id="A0A9D2G4H6"/>
<proteinExistence type="predicted"/>
<comment type="caution">
    <text evidence="1">The sequence shown here is derived from an EMBL/GenBank/DDBJ whole genome shotgun (WGS) entry which is preliminary data.</text>
</comment>
<evidence type="ECO:0008006" key="3">
    <source>
        <dbReference type="Google" id="ProtNLM"/>
    </source>
</evidence>
<dbReference type="Proteomes" id="UP000824102">
    <property type="component" value="Unassembled WGS sequence"/>
</dbReference>
<protein>
    <recommendedName>
        <fullName evidence="3">PKD domain-containing protein</fullName>
    </recommendedName>
</protein>
<evidence type="ECO:0000313" key="1">
    <source>
        <dbReference type="EMBL" id="HIZ72949.1"/>
    </source>
</evidence>
<dbReference type="EMBL" id="DXBB01000073">
    <property type="protein sequence ID" value="HIZ72949.1"/>
    <property type="molecule type" value="Genomic_DNA"/>
</dbReference>
<organism evidence="1 2">
    <name type="scientific">Candidatus Gallimonas intestinavium</name>
    <dbReference type="NCBI Taxonomy" id="2838603"/>
    <lineage>
        <taxon>Bacteria</taxon>
        <taxon>Bacillati</taxon>
        <taxon>Bacillota</taxon>
        <taxon>Clostridia</taxon>
        <taxon>Candidatus Gallimonas</taxon>
    </lineage>
</organism>
<name>A0A9D2G4H6_9FIRM</name>
<reference evidence="1" key="1">
    <citation type="journal article" date="2021" name="PeerJ">
        <title>Extensive microbial diversity within the chicken gut microbiome revealed by metagenomics and culture.</title>
        <authorList>
            <person name="Gilroy R."/>
            <person name="Ravi A."/>
            <person name="Getino M."/>
            <person name="Pursley I."/>
            <person name="Horton D.L."/>
            <person name="Alikhan N.F."/>
            <person name="Baker D."/>
            <person name="Gharbi K."/>
            <person name="Hall N."/>
            <person name="Watson M."/>
            <person name="Adriaenssens E.M."/>
            <person name="Foster-Nyarko E."/>
            <person name="Jarju S."/>
            <person name="Secka A."/>
            <person name="Antonio M."/>
            <person name="Oren A."/>
            <person name="Chaudhuri R.R."/>
            <person name="La Ragione R."/>
            <person name="Hildebrand F."/>
            <person name="Pallen M.J."/>
        </authorList>
    </citation>
    <scope>NUCLEOTIDE SEQUENCE</scope>
    <source>
        <strain evidence="1">ChiW7-2402</strain>
    </source>
</reference>
<sequence length="668" mass="74149">MEHNVYDPALDPAFQKPYIDIEEQRPEGYTYVHGGFEGTDTRFSFFYPPKEQYEGRFFQFMSPVEGSENASIGRKGMENKIGFANSHGAYFVETNMGVKTGIHQGDGSIIYKASSASAEFSRKVAERIYGYSHRPYGYIYGGSGGAFKTTSCFEMTNTWDGAIPYIHGSPMAIPNVFCVRAHAKRVLRHAFPKIADALDAGGSGNPYEGLSAEERATLFEATKMGFPLKSWFYYEKLDDGALPVVAAGTLGRDLQYFKDFWQLPGYLGADPFSSVHRDRIQCTCTVKAVHLPRAKEEESDRRAMTGADNAWKREQNDLLMEGETYLVLEGAPTGDVYAYGSNVRFENGGAEGLTLTADRLIGDKLVLAPGFGFEHALTRLALAKAGDKVSLDNSDYLAAQTYYRHQTPEGHEFIGWEQFKTAQGTPIYPVREYKAGPPIARGSCGSLQSGNFRGKMIVVAATMDESAFPWQIDWYRQKVKEHFGAETDEHYRVYFFDNSFHDDSEHTVDELHLISYLGGLHQALLDLANWVEKGIPPRDSSQYTIEDGQIVLAAKAEERGAVQPVVTLTAGGEKRLEAKCGEKVTLTAAIGIPKGAGKVTKAEWSFEGEPYTEGAFTEVGENAQAKAEHTFTAPGTYFAICRVWLQREGSSDLYTQVPNLDRVRIIVR</sequence>
<evidence type="ECO:0000313" key="2">
    <source>
        <dbReference type="Proteomes" id="UP000824102"/>
    </source>
</evidence>
<gene>
    <name evidence="1" type="ORF">H9964_05165</name>
</gene>
<reference evidence="1" key="2">
    <citation type="submission" date="2021-04" db="EMBL/GenBank/DDBJ databases">
        <authorList>
            <person name="Gilroy R."/>
        </authorList>
    </citation>
    <scope>NUCLEOTIDE SEQUENCE</scope>
    <source>
        <strain evidence="1">ChiW7-2402</strain>
    </source>
</reference>
<accession>A0A9D2G4H6</accession>